<feature type="region of interest" description="Disordered" evidence="1">
    <location>
        <begin position="263"/>
        <end position="283"/>
    </location>
</feature>
<evidence type="ECO:0000256" key="1">
    <source>
        <dbReference type="SAM" id="MobiDB-lite"/>
    </source>
</evidence>
<dbReference type="Proteomes" id="UP000002630">
    <property type="component" value="Linkage Group LG23"/>
</dbReference>
<protein>
    <submittedName>
        <fullName evidence="2">Uncharacterized protein</fullName>
    </submittedName>
</protein>
<dbReference type="EMBL" id="FN648666">
    <property type="protein sequence ID" value="CBJ33338.1"/>
    <property type="molecule type" value="Genomic_DNA"/>
</dbReference>
<keyword evidence="3" id="KW-1185">Reference proteome</keyword>
<evidence type="ECO:0000313" key="2">
    <source>
        <dbReference type="EMBL" id="CBJ33338.1"/>
    </source>
</evidence>
<sequence length="308" mass="32952">MASVSWDDEEETAASNVRWQGRTLINFVAGRSRLRTLPVVIHILPKDIGWFSADASLFDELKLLLRERVISATGNGDKDAEAPKSRKRARKEEVCIQGERLQFTYRYRKTLPRYTVLSYTGDDIERANRGSSSAGSSKGKRCVGSNSSGGGGGGPAFRHLPLSESTLLVWVYPFDKDDPYRPVPNEAALQFASSTSTPAAADQEALDVEAIGRRSGAGTGATVDVQGGPRDTGLLTWLWGVGGEGGGSAAGGVKGGVRQHFIGSASWQGKSPSEQRREEDDDDIQRAIALSLAVEPRAEGGGVEESKG</sequence>
<name>D7G235_ECTSI</name>
<dbReference type="InParanoid" id="D7G235"/>
<dbReference type="PROSITE" id="PS50330">
    <property type="entry name" value="UIM"/>
    <property type="match status" value="1"/>
</dbReference>
<dbReference type="AlphaFoldDB" id="D7G235"/>
<organism evidence="2 3">
    <name type="scientific">Ectocarpus siliculosus</name>
    <name type="common">Brown alga</name>
    <name type="synonym">Conferva siliculosa</name>
    <dbReference type="NCBI Taxonomy" id="2880"/>
    <lineage>
        <taxon>Eukaryota</taxon>
        <taxon>Sar</taxon>
        <taxon>Stramenopiles</taxon>
        <taxon>Ochrophyta</taxon>
        <taxon>PX clade</taxon>
        <taxon>Phaeophyceae</taxon>
        <taxon>Ectocarpales</taxon>
        <taxon>Ectocarpaceae</taxon>
        <taxon>Ectocarpus</taxon>
    </lineage>
</organism>
<dbReference type="InterPro" id="IPR003903">
    <property type="entry name" value="UIM_dom"/>
</dbReference>
<accession>D7G235</accession>
<feature type="region of interest" description="Disordered" evidence="1">
    <location>
        <begin position="125"/>
        <end position="157"/>
    </location>
</feature>
<reference evidence="2 3" key="1">
    <citation type="journal article" date="2010" name="Nature">
        <title>The Ectocarpus genome and the independent evolution of multicellularity in brown algae.</title>
        <authorList>
            <person name="Cock J.M."/>
            <person name="Sterck L."/>
            <person name="Rouze P."/>
            <person name="Scornet D."/>
            <person name="Allen A.E."/>
            <person name="Amoutzias G."/>
            <person name="Anthouard V."/>
            <person name="Artiguenave F."/>
            <person name="Aury J.M."/>
            <person name="Badger J.H."/>
            <person name="Beszteri B."/>
            <person name="Billiau K."/>
            <person name="Bonnet E."/>
            <person name="Bothwell J.H."/>
            <person name="Bowler C."/>
            <person name="Boyen C."/>
            <person name="Brownlee C."/>
            <person name="Carrano C.J."/>
            <person name="Charrier B."/>
            <person name="Cho G.Y."/>
            <person name="Coelho S.M."/>
            <person name="Collen J."/>
            <person name="Corre E."/>
            <person name="Da Silva C."/>
            <person name="Delage L."/>
            <person name="Delaroque N."/>
            <person name="Dittami S.M."/>
            <person name="Doulbeau S."/>
            <person name="Elias M."/>
            <person name="Farnham G."/>
            <person name="Gachon C.M."/>
            <person name="Gschloessl B."/>
            <person name="Heesch S."/>
            <person name="Jabbari K."/>
            <person name="Jubin C."/>
            <person name="Kawai H."/>
            <person name="Kimura K."/>
            <person name="Kloareg B."/>
            <person name="Kupper F.C."/>
            <person name="Lang D."/>
            <person name="Le Bail A."/>
            <person name="Leblanc C."/>
            <person name="Lerouge P."/>
            <person name="Lohr M."/>
            <person name="Lopez P.J."/>
            <person name="Martens C."/>
            <person name="Maumus F."/>
            <person name="Michel G."/>
            <person name="Miranda-Saavedra D."/>
            <person name="Morales J."/>
            <person name="Moreau H."/>
            <person name="Motomura T."/>
            <person name="Nagasato C."/>
            <person name="Napoli C.A."/>
            <person name="Nelson D.R."/>
            <person name="Nyvall-Collen P."/>
            <person name="Peters A.F."/>
            <person name="Pommier C."/>
            <person name="Potin P."/>
            <person name="Poulain J."/>
            <person name="Quesneville H."/>
            <person name="Read B."/>
            <person name="Rensing S.A."/>
            <person name="Ritter A."/>
            <person name="Rousvoal S."/>
            <person name="Samanta M."/>
            <person name="Samson G."/>
            <person name="Schroeder D.C."/>
            <person name="Segurens B."/>
            <person name="Strittmatter M."/>
            <person name="Tonon T."/>
            <person name="Tregear J.W."/>
            <person name="Valentin K."/>
            <person name="von Dassow P."/>
            <person name="Yamagishi T."/>
            <person name="Van de Peer Y."/>
            <person name="Wincker P."/>
        </authorList>
    </citation>
    <scope>NUCLEOTIDE SEQUENCE [LARGE SCALE GENOMIC DNA]</scope>
    <source>
        <strain evidence="3">Ec32 / CCAP1310/4</strain>
    </source>
</reference>
<dbReference type="EMBL" id="FN649748">
    <property type="protein sequence ID" value="CBJ33338.1"/>
    <property type="molecule type" value="Genomic_DNA"/>
</dbReference>
<dbReference type="OrthoDB" id="10356059at2759"/>
<gene>
    <name evidence="2" type="ORF">Esi_0462_0011</name>
</gene>
<evidence type="ECO:0000313" key="3">
    <source>
        <dbReference type="Proteomes" id="UP000002630"/>
    </source>
</evidence>
<proteinExistence type="predicted"/>